<dbReference type="PROSITE" id="PS51032">
    <property type="entry name" value="AP2_ERF"/>
    <property type="match status" value="1"/>
</dbReference>
<comment type="caution">
    <text evidence="11">The sequence shown here is derived from an EMBL/GenBank/DDBJ whole genome shotgun (WGS) entry which is preliminary data.</text>
</comment>
<comment type="subcellular location">
    <subcellularLocation>
        <location evidence="1">Nucleus</location>
    </subcellularLocation>
</comment>
<dbReference type="PANTHER" id="PTHR31985:SF183">
    <property type="entry name" value="DEHYDRATION-RESPONSIVE ELEMENT-BINDING PROTEIN 3-LIKE"/>
    <property type="match status" value="1"/>
</dbReference>
<keyword evidence="6" id="KW-0804">Transcription</keyword>
<dbReference type="GO" id="GO:0003677">
    <property type="term" value="F:DNA binding"/>
    <property type="evidence" value="ECO:0007669"/>
    <property type="project" value="UniProtKB-KW"/>
</dbReference>
<dbReference type="PANTHER" id="PTHR31985">
    <property type="entry name" value="ETHYLENE-RESPONSIVE TRANSCRIPTION FACTOR ERF042-RELATED"/>
    <property type="match status" value="1"/>
</dbReference>
<dbReference type="GO" id="GO:0003700">
    <property type="term" value="F:DNA-binding transcription factor activity"/>
    <property type="evidence" value="ECO:0007669"/>
    <property type="project" value="InterPro"/>
</dbReference>
<feature type="domain" description="AP2/ERF" evidence="10">
    <location>
        <begin position="30"/>
        <end position="87"/>
    </location>
</feature>
<dbReference type="GO" id="GO:0006952">
    <property type="term" value="P:defense response"/>
    <property type="evidence" value="ECO:0007669"/>
    <property type="project" value="UniProtKB-KW"/>
</dbReference>
<accession>A0AAV3NIX7</accession>
<dbReference type="FunFam" id="3.30.730.10:FF:000001">
    <property type="entry name" value="Ethylene-responsive transcription factor 2"/>
    <property type="match status" value="1"/>
</dbReference>
<keyword evidence="4 11" id="KW-0238">DNA-binding</keyword>
<evidence type="ECO:0000256" key="7">
    <source>
        <dbReference type="ARBA" id="ARBA00023242"/>
    </source>
</evidence>
<dbReference type="SMART" id="SM00380">
    <property type="entry name" value="AP2"/>
    <property type="match status" value="1"/>
</dbReference>
<dbReference type="PRINTS" id="PR00367">
    <property type="entry name" value="ETHRSPELEMNT"/>
</dbReference>
<dbReference type="SUPFAM" id="SSF54171">
    <property type="entry name" value="DNA-binding domain"/>
    <property type="match status" value="1"/>
</dbReference>
<protein>
    <submittedName>
        <fullName evidence="11">DNA-binding transcription factor</fullName>
    </submittedName>
</protein>
<dbReference type="InterPro" id="IPR051032">
    <property type="entry name" value="AP2/ERF_TF_ERF_subfamily"/>
</dbReference>
<evidence type="ECO:0000256" key="4">
    <source>
        <dbReference type="ARBA" id="ARBA00023125"/>
    </source>
</evidence>
<feature type="region of interest" description="Disordered" evidence="9">
    <location>
        <begin position="1"/>
        <end position="31"/>
    </location>
</feature>
<evidence type="ECO:0000256" key="9">
    <source>
        <dbReference type="SAM" id="MobiDB-lite"/>
    </source>
</evidence>
<keyword evidence="3" id="KW-0805">Transcription regulation</keyword>
<dbReference type="InterPro" id="IPR001471">
    <property type="entry name" value="AP2/ERF_dom"/>
</dbReference>
<evidence type="ECO:0000256" key="6">
    <source>
        <dbReference type="ARBA" id="ARBA00023163"/>
    </source>
</evidence>
<dbReference type="CDD" id="cd00018">
    <property type="entry name" value="AP2"/>
    <property type="match status" value="1"/>
</dbReference>
<evidence type="ECO:0000256" key="8">
    <source>
        <dbReference type="ARBA" id="ARBA00024343"/>
    </source>
</evidence>
<dbReference type="InterPro" id="IPR016177">
    <property type="entry name" value="DNA-bd_dom_sf"/>
</dbReference>
<keyword evidence="5" id="KW-0010">Activator</keyword>
<organism evidence="11 12">
    <name type="scientific">Lithospermum erythrorhizon</name>
    <name type="common">Purple gromwell</name>
    <name type="synonym">Lithospermum officinale var. erythrorhizon</name>
    <dbReference type="NCBI Taxonomy" id="34254"/>
    <lineage>
        <taxon>Eukaryota</taxon>
        <taxon>Viridiplantae</taxon>
        <taxon>Streptophyta</taxon>
        <taxon>Embryophyta</taxon>
        <taxon>Tracheophyta</taxon>
        <taxon>Spermatophyta</taxon>
        <taxon>Magnoliopsida</taxon>
        <taxon>eudicotyledons</taxon>
        <taxon>Gunneridae</taxon>
        <taxon>Pentapetalae</taxon>
        <taxon>asterids</taxon>
        <taxon>lamiids</taxon>
        <taxon>Boraginales</taxon>
        <taxon>Boraginaceae</taxon>
        <taxon>Boraginoideae</taxon>
        <taxon>Lithospermeae</taxon>
        <taxon>Lithospermum</taxon>
    </lineage>
</organism>
<evidence type="ECO:0000313" key="11">
    <source>
        <dbReference type="EMBL" id="GAA0138898.1"/>
    </source>
</evidence>
<gene>
    <name evidence="11" type="ORF">LIER_00554</name>
</gene>
<dbReference type="EMBL" id="BAABME010000043">
    <property type="protein sequence ID" value="GAA0138898.1"/>
    <property type="molecule type" value="Genomic_DNA"/>
</dbReference>
<evidence type="ECO:0000256" key="1">
    <source>
        <dbReference type="ARBA" id="ARBA00004123"/>
    </source>
</evidence>
<evidence type="ECO:0000256" key="3">
    <source>
        <dbReference type="ARBA" id="ARBA00023015"/>
    </source>
</evidence>
<evidence type="ECO:0000256" key="5">
    <source>
        <dbReference type="ARBA" id="ARBA00023159"/>
    </source>
</evidence>
<dbReference type="InterPro" id="IPR036955">
    <property type="entry name" value="AP2/ERF_dom_sf"/>
</dbReference>
<name>A0AAV3NIX7_LITER</name>
<keyword evidence="12" id="KW-1185">Reference proteome</keyword>
<dbReference type="AlphaFoldDB" id="A0AAV3NIX7"/>
<keyword evidence="2" id="KW-0611">Plant defense</keyword>
<dbReference type="Pfam" id="PF00847">
    <property type="entry name" value="AP2"/>
    <property type="match status" value="1"/>
</dbReference>
<dbReference type="GO" id="GO:0005634">
    <property type="term" value="C:nucleus"/>
    <property type="evidence" value="ECO:0007669"/>
    <property type="project" value="UniProtKB-SubCell"/>
</dbReference>
<comment type="similarity">
    <text evidence="8">Belongs to the AP2/ERF transcription factor family. ERF subfamily.</text>
</comment>
<sequence length="200" mass="22223">MGKPLTMKKNQENVKGSRKRPRESGNKHPIYRGVRMRSWGKWVSEIRQPRKKSRIWLGTFPTPEMAARAHDLAALHVKGASAVLNFPHLVDSLPRPASLSPHDIQAAAAKAAAMEELTPLRESKFTSLENSSSSCEDDLGEIIELPSLDSTESNAELELVDSVEGWLYPPWWTSSSDFYGYLFDQGVAGDSSMLMLPSLI</sequence>
<reference evidence="11 12" key="1">
    <citation type="submission" date="2024-01" db="EMBL/GenBank/DDBJ databases">
        <title>The complete chloroplast genome sequence of Lithospermum erythrorhizon: insights into the phylogenetic relationship among Boraginaceae species and the maternal lineages of purple gromwells.</title>
        <authorList>
            <person name="Okada T."/>
            <person name="Watanabe K."/>
        </authorList>
    </citation>
    <scope>NUCLEOTIDE SEQUENCE [LARGE SCALE GENOMIC DNA]</scope>
</reference>
<dbReference type="Proteomes" id="UP001454036">
    <property type="component" value="Unassembled WGS sequence"/>
</dbReference>
<proteinExistence type="inferred from homology"/>
<dbReference type="Gene3D" id="3.30.730.10">
    <property type="entry name" value="AP2/ERF domain"/>
    <property type="match status" value="1"/>
</dbReference>
<evidence type="ECO:0000259" key="10">
    <source>
        <dbReference type="PROSITE" id="PS51032"/>
    </source>
</evidence>
<keyword evidence="7" id="KW-0539">Nucleus</keyword>
<evidence type="ECO:0000313" key="12">
    <source>
        <dbReference type="Proteomes" id="UP001454036"/>
    </source>
</evidence>
<evidence type="ECO:0000256" key="2">
    <source>
        <dbReference type="ARBA" id="ARBA00022821"/>
    </source>
</evidence>